<dbReference type="WBParaSite" id="PEQ_0000396301-mRNA-1">
    <property type="protein sequence ID" value="PEQ_0000396301-mRNA-1"/>
    <property type="gene ID" value="PEQ_0000396301"/>
</dbReference>
<name>A0A914RBU5_PAREQ</name>
<dbReference type="Proteomes" id="UP000887564">
    <property type="component" value="Unplaced"/>
</dbReference>
<dbReference type="AlphaFoldDB" id="A0A914RBU5"/>
<evidence type="ECO:0000313" key="1">
    <source>
        <dbReference type="Proteomes" id="UP000887564"/>
    </source>
</evidence>
<proteinExistence type="predicted"/>
<keyword evidence="1" id="KW-1185">Reference proteome</keyword>
<sequence length="78" mass="8630">MVGDWDREAVTGQSGCFDFVAGNVADSLSQIFLLTPRAEVRQRAYAIMGATSAREFAAHVEYRINAYLQLGSESNDQR</sequence>
<evidence type="ECO:0000313" key="2">
    <source>
        <dbReference type="WBParaSite" id="PEQ_0000396301-mRNA-1"/>
    </source>
</evidence>
<protein>
    <submittedName>
        <fullName evidence="2">Uncharacterized protein</fullName>
    </submittedName>
</protein>
<organism evidence="1 2">
    <name type="scientific">Parascaris equorum</name>
    <name type="common">Equine roundworm</name>
    <dbReference type="NCBI Taxonomy" id="6256"/>
    <lineage>
        <taxon>Eukaryota</taxon>
        <taxon>Metazoa</taxon>
        <taxon>Ecdysozoa</taxon>
        <taxon>Nematoda</taxon>
        <taxon>Chromadorea</taxon>
        <taxon>Rhabditida</taxon>
        <taxon>Spirurina</taxon>
        <taxon>Ascaridomorpha</taxon>
        <taxon>Ascaridoidea</taxon>
        <taxon>Ascarididae</taxon>
        <taxon>Parascaris</taxon>
    </lineage>
</organism>
<reference evidence="2" key="1">
    <citation type="submission" date="2022-11" db="UniProtKB">
        <authorList>
            <consortium name="WormBaseParasite"/>
        </authorList>
    </citation>
    <scope>IDENTIFICATION</scope>
</reference>
<accession>A0A914RBU5</accession>